<evidence type="ECO:0000313" key="1">
    <source>
        <dbReference type="EMBL" id="MXP22035.1"/>
    </source>
</evidence>
<organism evidence="1 2">
    <name type="scientific">Gordonia mangrovi</name>
    <dbReference type="NCBI Taxonomy" id="2665643"/>
    <lineage>
        <taxon>Bacteria</taxon>
        <taxon>Bacillati</taxon>
        <taxon>Actinomycetota</taxon>
        <taxon>Actinomycetes</taxon>
        <taxon>Mycobacteriales</taxon>
        <taxon>Gordoniaceae</taxon>
        <taxon>Gordonia</taxon>
    </lineage>
</organism>
<dbReference type="RefSeq" id="WP_160902240.1">
    <property type="nucleotide sequence ID" value="NZ_CP102850.1"/>
</dbReference>
<sequence>MANNQSAAEWPLKARTIAEASGRGIRAARTHDLDAFGEAIQQLEIHPEAREVHAHMVRELLETRFPDGLSGDDLAGVLTHTIDGAGAWDAPVDPSAVVVVLTGSLGVTDSPDSDGATSDIPPARLHSAAILVIVDLAAEAALDHQPYLVRAVDEIRRSQTVEMP</sequence>
<evidence type="ECO:0000313" key="2">
    <source>
        <dbReference type="Proteomes" id="UP000475545"/>
    </source>
</evidence>
<reference evidence="1 2" key="1">
    <citation type="submission" date="2019-11" db="EMBL/GenBank/DDBJ databases">
        <title>Gordonia sp. nov., a novel actinobacterium isolated from mangrove soil in Hainan.</title>
        <authorList>
            <person name="Huang X."/>
            <person name="Xie Y."/>
            <person name="Chu X."/>
            <person name="Xiao K."/>
        </authorList>
    </citation>
    <scope>NUCLEOTIDE SEQUENCE [LARGE SCALE GENOMIC DNA]</scope>
    <source>
        <strain evidence="1 2">HNM0687</strain>
    </source>
</reference>
<dbReference type="AlphaFoldDB" id="A0A6L7GTN3"/>
<gene>
    <name evidence="1" type="ORF">GIY30_11830</name>
</gene>
<protein>
    <submittedName>
        <fullName evidence="1">Uncharacterized protein</fullName>
    </submittedName>
</protein>
<accession>A0A6L7GTN3</accession>
<dbReference type="EMBL" id="WMBR01000003">
    <property type="protein sequence ID" value="MXP22035.1"/>
    <property type="molecule type" value="Genomic_DNA"/>
</dbReference>
<dbReference type="Proteomes" id="UP000475545">
    <property type="component" value="Unassembled WGS sequence"/>
</dbReference>
<comment type="caution">
    <text evidence="1">The sequence shown here is derived from an EMBL/GenBank/DDBJ whole genome shotgun (WGS) entry which is preliminary data.</text>
</comment>
<keyword evidence="2" id="KW-1185">Reference proteome</keyword>
<name>A0A6L7GTN3_9ACTN</name>
<proteinExistence type="predicted"/>